<evidence type="ECO:0000313" key="6">
    <source>
        <dbReference type="EMBL" id="KAF2113432.1"/>
    </source>
</evidence>
<dbReference type="PANTHER" id="PTHR43248">
    <property type="entry name" value="2-SUCCINYL-6-HYDROXY-2,4-CYCLOHEXADIENE-1-CARBOXYLATE SYNTHASE"/>
    <property type="match status" value="1"/>
</dbReference>
<gene>
    <name evidence="6" type="ORF">BDV96DRAFT_579051</name>
</gene>
<comment type="similarity">
    <text evidence="1">Belongs to the peptidase S33 family.</text>
</comment>
<evidence type="ECO:0000256" key="3">
    <source>
        <dbReference type="SAM" id="SignalP"/>
    </source>
</evidence>
<dbReference type="Gene3D" id="3.40.50.1820">
    <property type="entry name" value="alpha/beta hydrolase"/>
    <property type="match status" value="1"/>
</dbReference>
<evidence type="ECO:0000256" key="2">
    <source>
        <dbReference type="ARBA" id="ARBA00022801"/>
    </source>
</evidence>
<keyword evidence="7" id="KW-1185">Reference proteome</keyword>
<keyword evidence="3" id="KW-0732">Signal</keyword>
<reference evidence="6" key="1">
    <citation type="journal article" date="2020" name="Stud. Mycol.">
        <title>101 Dothideomycetes genomes: a test case for predicting lifestyles and emergence of pathogens.</title>
        <authorList>
            <person name="Haridas S."/>
            <person name="Albert R."/>
            <person name="Binder M."/>
            <person name="Bloem J."/>
            <person name="Labutti K."/>
            <person name="Salamov A."/>
            <person name="Andreopoulos B."/>
            <person name="Baker S."/>
            <person name="Barry K."/>
            <person name="Bills G."/>
            <person name="Bluhm B."/>
            <person name="Cannon C."/>
            <person name="Castanera R."/>
            <person name="Culley D."/>
            <person name="Daum C."/>
            <person name="Ezra D."/>
            <person name="Gonzalez J."/>
            <person name="Henrissat B."/>
            <person name="Kuo A."/>
            <person name="Liang C."/>
            <person name="Lipzen A."/>
            <person name="Lutzoni F."/>
            <person name="Magnuson J."/>
            <person name="Mondo S."/>
            <person name="Nolan M."/>
            <person name="Ohm R."/>
            <person name="Pangilinan J."/>
            <person name="Park H.-J."/>
            <person name="Ramirez L."/>
            <person name="Alfaro M."/>
            <person name="Sun H."/>
            <person name="Tritt A."/>
            <person name="Yoshinaga Y."/>
            <person name="Zwiers L.-H."/>
            <person name="Turgeon B."/>
            <person name="Goodwin S."/>
            <person name="Spatafora J."/>
            <person name="Crous P."/>
            <person name="Grigoriev I."/>
        </authorList>
    </citation>
    <scope>NUCLEOTIDE SEQUENCE</scope>
    <source>
        <strain evidence="6">CBS 627.86</strain>
    </source>
</reference>
<dbReference type="AlphaFoldDB" id="A0A6A5Z1X1"/>
<feature type="domain" description="Peptidase S33 tripeptidyl aminopeptidase-like C-terminal" evidence="5">
    <location>
        <begin position="428"/>
        <end position="523"/>
    </location>
</feature>
<evidence type="ECO:0000259" key="4">
    <source>
        <dbReference type="Pfam" id="PF00561"/>
    </source>
</evidence>
<dbReference type="SUPFAM" id="SSF53474">
    <property type="entry name" value="alpha/beta-Hydrolases"/>
    <property type="match status" value="1"/>
</dbReference>
<evidence type="ECO:0000259" key="5">
    <source>
        <dbReference type="Pfam" id="PF08386"/>
    </source>
</evidence>
<accession>A0A6A5Z1X1</accession>
<feature type="domain" description="AB hydrolase-1" evidence="4">
    <location>
        <begin position="86"/>
        <end position="248"/>
    </location>
</feature>
<dbReference type="InterPro" id="IPR013595">
    <property type="entry name" value="Pept_S33_TAP-like_C"/>
</dbReference>
<protein>
    <submittedName>
        <fullName evidence="6">TAP-like protein-domain-containing protein</fullName>
    </submittedName>
</protein>
<dbReference type="InterPro" id="IPR051601">
    <property type="entry name" value="Serine_prot/Carboxylest_S33"/>
</dbReference>
<dbReference type="Proteomes" id="UP000799770">
    <property type="component" value="Unassembled WGS sequence"/>
</dbReference>
<dbReference type="PANTHER" id="PTHR43248:SF25">
    <property type="entry name" value="AB HYDROLASE-1 DOMAIN-CONTAINING PROTEIN-RELATED"/>
    <property type="match status" value="1"/>
</dbReference>
<dbReference type="Pfam" id="PF00561">
    <property type="entry name" value="Abhydrolase_1"/>
    <property type="match status" value="1"/>
</dbReference>
<evidence type="ECO:0000313" key="7">
    <source>
        <dbReference type="Proteomes" id="UP000799770"/>
    </source>
</evidence>
<name>A0A6A5Z1X1_9PLEO</name>
<feature type="chain" id="PRO_5025585039" evidence="3">
    <location>
        <begin position="18"/>
        <end position="531"/>
    </location>
</feature>
<organism evidence="6 7">
    <name type="scientific">Lophiotrema nucula</name>
    <dbReference type="NCBI Taxonomy" id="690887"/>
    <lineage>
        <taxon>Eukaryota</taxon>
        <taxon>Fungi</taxon>
        <taxon>Dikarya</taxon>
        <taxon>Ascomycota</taxon>
        <taxon>Pezizomycotina</taxon>
        <taxon>Dothideomycetes</taxon>
        <taxon>Pleosporomycetidae</taxon>
        <taxon>Pleosporales</taxon>
        <taxon>Lophiotremataceae</taxon>
        <taxon>Lophiotrema</taxon>
    </lineage>
</organism>
<dbReference type="OrthoDB" id="425534at2759"/>
<dbReference type="InterPro" id="IPR029058">
    <property type="entry name" value="AB_hydrolase_fold"/>
</dbReference>
<sequence length="531" mass="57633">MHNSLVGAIAMLPTAMAAPTSQNITMVTDWSQLAPVSEVQWTPCFANFTCMRLQVPLDYANASVGTAAIAFVKFAAANETKNTKNILFNPGGPGGSGIDMVMTRAATAFTTMFGAEHNFIGFDPRGVQHSEPSVDCFHGDRKLASNFAWGYNENSPVLSTENLNAMFRRYGDYSDFCSKQLNESARYVGTMAVATDLLTFAEKQEQANGGDPKDAKLYYAGYSYGTILGSTFASMFPNRVGGLMIDGVSSLAEYYAGTWTSSMWTADDAIKSLFKYCHAAGPQQCAFYNDTAEAIEIRYRQLLARLRDDPIAVSDLSVVEVPGVWATFSALRVAFFRAAYSPEDSFPAFAQVLVDLENRNGSSLVAMLGGGPCYECDTSKIAWQGDLAGIAIACLDRDGRFPINTKEEWKRIFTAQMSMSELAGETGMTIQCRNWAFHPPPSQQFTGKIGSNTSTPLLILSNTIDPATPLISAQEMHSAFPGSALLVNEAVGHATFNAPSDCVFKHIKEYFSSGALPPVNTTCKPNTYPFL</sequence>
<dbReference type="InterPro" id="IPR000073">
    <property type="entry name" value="AB_hydrolase_1"/>
</dbReference>
<proteinExistence type="inferred from homology"/>
<keyword evidence="2" id="KW-0378">Hydrolase</keyword>
<dbReference type="Pfam" id="PF08386">
    <property type="entry name" value="Abhydrolase_4"/>
    <property type="match status" value="1"/>
</dbReference>
<dbReference type="EMBL" id="ML977328">
    <property type="protein sequence ID" value="KAF2113432.1"/>
    <property type="molecule type" value="Genomic_DNA"/>
</dbReference>
<dbReference type="GO" id="GO:0016787">
    <property type="term" value="F:hydrolase activity"/>
    <property type="evidence" value="ECO:0007669"/>
    <property type="project" value="UniProtKB-KW"/>
</dbReference>
<feature type="signal peptide" evidence="3">
    <location>
        <begin position="1"/>
        <end position="17"/>
    </location>
</feature>
<evidence type="ECO:0000256" key="1">
    <source>
        <dbReference type="ARBA" id="ARBA00010088"/>
    </source>
</evidence>